<dbReference type="Proteomes" id="UP001279734">
    <property type="component" value="Unassembled WGS sequence"/>
</dbReference>
<protein>
    <submittedName>
        <fullName evidence="2">Uncharacterized protein</fullName>
    </submittedName>
</protein>
<gene>
    <name evidence="2" type="ORF">Nepgr_002713</name>
</gene>
<evidence type="ECO:0000313" key="3">
    <source>
        <dbReference type="Proteomes" id="UP001279734"/>
    </source>
</evidence>
<feature type="region of interest" description="Disordered" evidence="1">
    <location>
        <begin position="204"/>
        <end position="224"/>
    </location>
</feature>
<evidence type="ECO:0000313" key="2">
    <source>
        <dbReference type="EMBL" id="GMH00874.1"/>
    </source>
</evidence>
<dbReference type="EMBL" id="BSYO01000002">
    <property type="protein sequence ID" value="GMH00874.1"/>
    <property type="molecule type" value="Genomic_DNA"/>
</dbReference>
<feature type="compositionally biased region" description="Basic and acidic residues" evidence="1">
    <location>
        <begin position="208"/>
        <end position="222"/>
    </location>
</feature>
<sequence length="251" mass="27500">MEGLNATDNSQFVSLGEAIISVSEQEVSDSIPKEPLELAMPSESAKEVPKGMEFRNSDMQEAISNDCRVGYLVGLEARSTDNVLDAVAHEDPCSAHIESPAIEAIAGTNGVQFDEVGVPHCYNDDGGESHCHCKGPVGALCIQSQHLEGPGCNAGENWDIESDPDDSNSQSSEEWTDEVIAKDHMHYALRCLLGENASQLHFKSITMDQRDPPRQKDEDVRSRGYNTSDKWVDWHGGRINEEPGQFVPLDC</sequence>
<reference evidence="2" key="1">
    <citation type="submission" date="2023-05" db="EMBL/GenBank/DDBJ databases">
        <title>Nepenthes gracilis genome sequencing.</title>
        <authorList>
            <person name="Fukushima K."/>
        </authorList>
    </citation>
    <scope>NUCLEOTIDE SEQUENCE</scope>
    <source>
        <strain evidence="2">SING2019-196</strain>
    </source>
</reference>
<accession>A0AAD3RY01</accession>
<name>A0AAD3RY01_NEPGR</name>
<evidence type="ECO:0000256" key="1">
    <source>
        <dbReference type="SAM" id="MobiDB-lite"/>
    </source>
</evidence>
<proteinExistence type="predicted"/>
<comment type="caution">
    <text evidence="2">The sequence shown here is derived from an EMBL/GenBank/DDBJ whole genome shotgun (WGS) entry which is preliminary data.</text>
</comment>
<organism evidence="2 3">
    <name type="scientific">Nepenthes gracilis</name>
    <name type="common">Slender pitcher plant</name>
    <dbReference type="NCBI Taxonomy" id="150966"/>
    <lineage>
        <taxon>Eukaryota</taxon>
        <taxon>Viridiplantae</taxon>
        <taxon>Streptophyta</taxon>
        <taxon>Embryophyta</taxon>
        <taxon>Tracheophyta</taxon>
        <taxon>Spermatophyta</taxon>
        <taxon>Magnoliopsida</taxon>
        <taxon>eudicotyledons</taxon>
        <taxon>Gunneridae</taxon>
        <taxon>Pentapetalae</taxon>
        <taxon>Caryophyllales</taxon>
        <taxon>Nepenthaceae</taxon>
        <taxon>Nepenthes</taxon>
    </lineage>
</organism>
<keyword evidence="3" id="KW-1185">Reference proteome</keyword>
<feature type="region of interest" description="Disordered" evidence="1">
    <location>
        <begin position="152"/>
        <end position="175"/>
    </location>
</feature>
<dbReference type="AlphaFoldDB" id="A0AAD3RY01"/>